<evidence type="ECO:0000256" key="3">
    <source>
        <dbReference type="ARBA" id="ARBA00004229"/>
    </source>
</evidence>
<evidence type="ECO:0000256" key="12">
    <source>
        <dbReference type="ARBA" id="ARBA00023239"/>
    </source>
</evidence>
<dbReference type="GO" id="GO:0006357">
    <property type="term" value="P:regulation of transcription by RNA polymerase II"/>
    <property type="evidence" value="ECO:0007669"/>
    <property type="project" value="TreeGrafter"/>
</dbReference>
<gene>
    <name evidence="19" type="ORF">Prudu_465S002200</name>
</gene>
<feature type="region of interest" description="Disordered" evidence="16">
    <location>
        <begin position="1141"/>
        <end position="1184"/>
    </location>
</feature>
<comment type="similarity">
    <text evidence="5 15">Belongs to the imidazoleglycerol-phosphate dehydratase family.</text>
</comment>
<evidence type="ECO:0000256" key="15">
    <source>
        <dbReference type="RuleBase" id="RU000598"/>
    </source>
</evidence>
<reference evidence="19" key="1">
    <citation type="journal article" date="2019" name="Science">
        <title>Mutation of a bHLH transcription factor allowed almond domestication.</title>
        <authorList>
            <person name="Sanchez-Perez R."/>
            <person name="Pavan S."/>
            <person name="Mazzeo R."/>
            <person name="Moldovan C."/>
            <person name="Aiese Cigliano R."/>
            <person name="Del Cueto J."/>
            <person name="Ricciardi F."/>
            <person name="Lotti C."/>
            <person name="Ricciardi L."/>
            <person name="Dicenta F."/>
            <person name="Lopez-Marques R.L."/>
            <person name="Lindberg Moller B."/>
        </authorList>
    </citation>
    <scope>NUCLEOTIDE SEQUENCE</scope>
</reference>
<dbReference type="InterPro" id="IPR038494">
    <property type="entry name" value="IGPD_sf"/>
</dbReference>
<evidence type="ECO:0000256" key="4">
    <source>
        <dbReference type="ARBA" id="ARBA00005047"/>
    </source>
</evidence>
<dbReference type="FunFam" id="3.30.230.40:FF:000002">
    <property type="entry name" value="Imidazoleglycerol-phosphate dehydratase"/>
    <property type="match status" value="1"/>
</dbReference>
<feature type="chain" id="PRO_5023908699" description="Imidazoleglycerol-phosphate dehydratase" evidence="17">
    <location>
        <begin position="33"/>
        <end position="1819"/>
    </location>
</feature>
<evidence type="ECO:0000256" key="10">
    <source>
        <dbReference type="ARBA" id="ARBA00022833"/>
    </source>
</evidence>
<dbReference type="GO" id="GO:0008270">
    <property type="term" value="F:zinc ion binding"/>
    <property type="evidence" value="ECO:0007669"/>
    <property type="project" value="UniProtKB-KW"/>
</dbReference>
<dbReference type="SUPFAM" id="SSF57903">
    <property type="entry name" value="FYVE/PHD zinc finger"/>
    <property type="match status" value="1"/>
</dbReference>
<keyword evidence="10" id="KW-0862">Zinc</keyword>
<dbReference type="InterPro" id="IPR032308">
    <property type="entry name" value="TDBD"/>
</dbReference>
<feature type="compositionally biased region" description="Polar residues" evidence="16">
    <location>
        <begin position="1553"/>
        <end position="1567"/>
    </location>
</feature>
<dbReference type="Pfam" id="PF00475">
    <property type="entry name" value="IGPD"/>
    <property type="match status" value="1"/>
</dbReference>
<evidence type="ECO:0000256" key="17">
    <source>
        <dbReference type="SAM" id="SignalP"/>
    </source>
</evidence>
<dbReference type="InterPro" id="IPR056511">
    <property type="entry name" value="IDM1_C"/>
</dbReference>
<name>A0A5H2XQJ0_PRUDU</name>
<dbReference type="SMART" id="SM00249">
    <property type="entry name" value="PHD"/>
    <property type="match status" value="1"/>
</dbReference>
<feature type="compositionally biased region" description="Acidic residues" evidence="16">
    <location>
        <begin position="1298"/>
        <end position="1309"/>
    </location>
</feature>
<feature type="region of interest" description="Disordered" evidence="16">
    <location>
        <begin position="1553"/>
        <end position="1607"/>
    </location>
</feature>
<keyword evidence="9 14" id="KW-0863">Zinc-finger</keyword>
<dbReference type="FunFam" id="3.30.230.40:FF:000003">
    <property type="entry name" value="Imidazoleglycerol-phosphate dehydratase HisB"/>
    <property type="match status" value="1"/>
</dbReference>
<feature type="compositionally biased region" description="Basic and acidic residues" evidence="16">
    <location>
        <begin position="526"/>
        <end position="544"/>
    </location>
</feature>
<dbReference type="GO" id="GO:0003714">
    <property type="term" value="F:transcription corepressor activity"/>
    <property type="evidence" value="ECO:0007669"/>
    <property type="project" value="InterPro"/>
</dbReference>
<accession>A0A5H2XQJ0</accession>
<evidence type="ECO:0000256" key="6">
    <source>
        <dbReference type="ARBA" id="ARBA00012075"/>
    </source>
</evidence>
<dbReference type="Pfam" id="PF22970">
    <property type="entry name" value="DUF7028"/>
    <property type="match status" value="1"/>
</dbReference>
<keyword evidence="7" id="KW-0028">Amino-acid biosynthesis</keyword>
<feature type="compositionally biased region" description="Basic and acidic residues" evidence="16">
    <location>
        <begin position="322"/>
        <end position="334"/>
    </location>
</feature>
<dbReference type="GO" id="GO:0016746">
    <property type="term" value="F:acyltransferase activity"/>
    <property type="evidence" value="ECO:0007669"/>
    <property type="project" value="UniProtKB-KW"/>
</dbReference>
<comment type="subcellular location">
    <subcellularLocation>
        <location evidence="2">Nucleus</location>
    </subcellularLocation>
    <subcellularLocation>
        <location evidence="3">Plastid</location>
        <location evidence="3">Chloroplast</location>
    </subcellularLocation>
</comment>
<feature type="compositionally biased region" description="Polar residues" evidence="16">
    <location>
        <begin position="1209"/>
        <end position="1244"/>
    </location>
</feature>
<proteinExistence type="inferred from homology"/>
<dbReference type="HAMAP" id="MF_00076">
    <property type="entry name" value="HisB"/>
    <property type="match status" value="1"/>
</dbReference>
<evidence type="ECO:0000256" key="1">
    <source>
        <dbReference type="ARBA" id="ARBA00001723"/>
    </source>
</evidence>
<evidence type="ECO:0000256" key="14">
    <source>
        <dbReference type="PROSITE-ProRule" id="PRU00146"/>
    </source>
</evidence>
<dbReference type="GO" id="GO:0005634">
    <property type="term" value="C:nucleus"/>
    <property type="evidence" value="ECO:0007669"/>
    <property type="project" value="UniProtKB-SubCell"/>
</dbReference>
<sequence length="1819" mass="200841">MVWQLQIFTIQTSPLSLFLCLCPAPFISLCDSENCVVGDRACAIGEVPVTGSKGLSGEMDEGVRSVGPSGVLVKNRNSSGCLIVRKKPDGLSGGVGSSSSRKVFEPKKEKKRSRLVLSDSGSSDEIMVPPPPRRKVGSETLRVCNGLRALDKGAVEGSEVGQKRERLEHARRDEDGMIGKSFLDESGGKRSKLEVFEFDEYDAEIMRRKRFNDGVVDFGGRRFSGSQSGIKREFETSSGRHAVDKRKNLYFDRTSSLNRGDHTDRGSFEMNRDGAQLPLLRDKFMGQSEESIRLQGKNGVLKVMVKKKNNLGGPLENYNFHKSKESRKAPRSEDIAKNVIVPPFYSEPKLLEKPVSVVRTEKNHVNLRKSLPTKSSKGSDSDSEDSDTSLKLGPKNVEASKPMKRAVCKDEDAPSCEKTPPIRIKEGKVRRGSGTEKQKLRERIREMLLTAGWTIDYRPRRNRDYLDAVYINPAGTAYWSIIKAYDALQKQLNEENEAKRSAEGSSFSPITDDVLSQLTRKTRKKIEKEMKKKHRVDADSENARGVRIKRSSSVKHDPDSMDSVSYEEKLSSYLKQGGKSFKGKMNENGFASVNSNGQNSSHHLHDSVEKPSSGSSSHMPHGRKSRKLGRCTLLVRGSKQGANSESDGYVPYTGKRTLLSWLIDSGTVQLSQKVQYMNRRRTKVMLEGWITRDGIHCGCCSKILTISKFEIHAGSKLRQPFQNICLDSGVSLLQCQIDAWNRQEDIERIGFHCVQVDGDDPDDDTCGLCGDGGDLICCDSCPSTFHQSCLNIQMLPPGDWHCPNCRCKFCGIASENVAEEDDTTVSALLTCSLCGKKSHISCSQEMDASPADSPCLGSSFCGQKCRELFENLKKYLGVKHELEAGFSWTLVHRTDEDQGFPQRVESNSKLAVALTVMDECFLPIVDRRSGINLIHNVLYNCGSNFNRLNYGGFYTAILERGDEIISAASIRFHGTKLAEMPFIGTRHIYRRQGMCRRLFYAIESALCSLKVEKLIIPAIAELMHTWTEVFGFISIEESFKQEMRSMNMLVFPGIDMLQKLLADQENEGNMTANTDLKQMDCEGKDCIKPGGGSKSDIGSPASLDGHGSDEAGLRPINETVDEAAATDSGSRRIRVSLNDTPVMSGSLDASDELKNLDSTERSISSDSASGAELAGSTFDKEFPPINTSHEALETENKPVLDYPVEDKMQSTSQGAGASLNNTSMLSSRSSDASNERNIQVSNKGTTSSDSDSETKSAEYASDAKCQSHPDTGHNKKVEIESILDSSLKENSSKSLEEGALDDSCEDDSHEENVDVACLEPINSSGETFAKNTKEEANGNPDSSFCDANESSLPNKCDLDIQFDRETKNESCVASEVASDAMDCEKSLPQASSDGSRTDSGRLNLRYRCMISEGLLSEEEKGALREAMDMCRGVAPFLYGVIHRLKRRWGYRRRVEVEEEEHGLINRRRVEVEEEEHGLINRRFRVVGIAVIISRRLKNIMSGHMVQSPYSKELPPPFSQMELSAAAPPGILNCSSPPLKPRVSFAVSRTDLTPTLPSLRASPSSLNPSRHLKLKHMDSQRSLSPRASLAENNGSTLTDSPTPNNSGVRIGEVKRVTKETNVSVKINLDGTGVADSSTGIPFLDHMLDQLASHGLLDVHVRAIGDIHIDDHHTNEDVALAIGTALLQALGDRKGINRFGDFSAPLDEALIHVSLDLSGRPYLGYDLQIPTERVGTYDTQLVEHFFQSLVNTSGMTLHIRQLAGRNSHHIIEATFKAFARALRQATEHDRRRLGTVPRGKGLCCKKNMNSHSSSINLKQLD</sequence>
<dbReference type="EC" id="4.2.1.19" evidence="6 15"/>
<evidence type="ECO:0000256" key="9">
    <source>
        <dbReference type="ARBA" id="ARBA00022771"/>
    </source>
</evidence>
<dbReference type="UniPathway" id="UPA00031">
    <property type="reaction ID" value="UER00011"/>
</dbReference>
<dbReference type="NCBIfam" id="NF002114">
    <property type="entry name" value="PRK00951.2-4"/>
    <property type="match status" value="1"/>
</dbReference>
<dbReference type="GO" id="GO:0000105">
    <property type="term" value="P:L-histidine biosynthetic process"/>
    <property type="evidence" value="ECO:0007669"/>
    <property type="project" value="UniProtKB-UniPathway"/>
</dbReference>
<feature type="compositionally biased region" description="Basic and acidic residues" evidence="16">
    <location>
        <begin position="1286"/>
        <end position="1296"/>
    </location>
</feature>
<dbReference type="InterPro" id="IPR011011">
    <property type="entry name" value="Znf_FYVE_PHD"/>
</dbReference>
<evidence type="ECO:0000256" key="2">
    <source>
        <dbReference type="ARBA" id="ARBA00004123"/>
    </source>
</evidence>
<evidence type="ECO:0000259" key="18">
    <source>
        <dbReference type="PROSITE" id="PS50016"/>
    </source>
</evidence>
<evidence type="ECO:0000256" key="5">
    <source>
        <dbReference type="ARBA" id="ARBA00007481"/>
    </source>
</evidence>
<dbReference type="NCBIfam" id="NF002108">
    <property type="entry name" value="PRK00951.1-3"/>
    <property type="match status" value="1"/>
</dbReference>
<feature type="region of interest" description="Disordered" evidence="16">
    <location>
        <begin position="496"/>
        <end position="565"/>
    </location>
</feature>
<evidence type="ECO:0000256" key="16">
    <source>
        <dbReference type="SAM" id="MobiDB-lite"/>
    </source>
</evidence>
<feature type="region of interest" description="Disordered" evidence="16">
    <location>
        <begin position="366"/>
        <end position="404"/>
    </location>
</feature>
<dbReference type="CDD" id="cd07914">
    <property type="entry name" value="IGPD"/>
    <property type="match status" value="1"/>
</dbReference>
<comment type="catalytic activity">
    <reaction evidence="1 15">
        <text>D-erythro-1-(imidazol-4-yl)glycerol 3-phosphate = 3-(imidazol-4-yl)-2-oxopropyl phosphate + H2O</text>
        <dbReference type="Rhea" id="RHEA:11040"/>
        <dbReference type="ChEBI" id="CHEBI:15377"/>
        <dbReference type="ChEBI" id="CHEBI:57766"/>
        <dbReference type="ChEBI" id="CHEBI:58278"/>
        <dbReference type="EC" id="4.2.1.19"/>
    </reaction>
</comment>
<dbReference type="Gene3D" id="3.30.40.10">
    <property type="entry name" value="Zinc/RING finger domain, C3HC4 (zinc finger)"/>
    <property type="match status" value="1"/>
</dbReference>
<dbReference type="InterPro" id="IPR020568">
    <property type="entry name" value="Ribosomal_Su5_D2-typ_SF"/>
</dbReference>
<dbReference type="EMBL" id="AP020802">
    <property type="protein sequence ID" value="BBN68535.1"/>
    <property type="molecule type" value="Genomic_DNA"/>
</dbReference>
<comment type="pathway">
    <text evidence="4 15">Amino-acid biosynthesis; L-histidine biosynthesis; L-histidine from 5-phospho-alpha-D-ribose 1-diphosphate: step 6/9.</text>
</comment>
<dbReference type="InterPro" id="IPR000807">
    <property type="entry name" value="ImidazoleglycerolP_deHydtase"/>
</dbReference>
<feature type="region of interest" description="Disordered" evidence="16">
    <location>
        <begin position="579"/>
        <end position="630"/>
    </location>
</feature>
<feature type="compositionally biased region" description="Polar residues" evidence="16">
    <location>
        <begin position="503"/>
        <end position="518"/>
    </location>
</feature>
<dbReference type="InterPro" id="IPR042163">
    <property type="entry name" value="PHF12"/>
</dbReference>
<feature type="signal peptide" evidence="17">
    <location>
        <begin position="1"/>
        <end position="32"/>
    </location>
</feature>
<feature type="compositionally biased region" description="Basic residues" evidence="16">
    <location>
        <begin position="620"/>
        <end position="629"/>
    </location>
</feature>
<keyword evidence="19" id="KW-0012">Acyltransferase</keyword>
<feature type="domain" description="PHD-type" evidence="18">
    <location>
        <begin position="763"/>
        <end position="808"/>
    </location>
</feature>
<dbReference type="SUPFAM" id="SSF54211">
    <property type="entry name" value="Ribosomal protein S5 domain 2-like"/>
    <property type="match status" value="2"/>
</dbReference>
<evidence type="ECO:0000313" key="19">
    <source>
        <dbReference type="EMBL" id="BBN68535.1"/>
    </source>
</evidence>
<feature type="region of interest" description="Disordered" evidence="16">
    <location>
        <begin position="312"/>
        <end position="334"/>
    </location>
</feature>
<keyword evidence="11 15" id="KW-0368">Histidine biosynthesis</keyword>
<evidence type="ECO:0000256" key="11">
    <source>
        <dbReference type="ARBA" id="ARBA00023102"/>
    </source>
</evidence>
<dbReference type="GO" id="GO:0009507">
    <property type="term" value="C:chloroplast"/>
    <property type="evidence" value="ECO:0007669"/>
    <property type="project" value="UniProtKB-SubCell"/>
</dbReference>
<feature type="region of interest" description="Disordered" evidence="16">
    <location>
        <begin position="1087"/>
        <end position="1114"/>
    </location>
</feature>
<protein>
    <recommendedName>
        <fullName evidence="6 15">Imidazoleglycerol-phosphate dehydratase</fullName>
        <ecNumber evidence="6 15">4.2.1.19</ecNumber>
    </recommendedName>
</protein>
<dbReference type="InterPro" id="IPR054292">
    <property type="entry name" value="DUF7028"/>
</dbReference>
<organism evidence="19">
    <name type="scientific">Prunus dulcis</name>
    <name type="common">Almond</name>
    <name type="synonym">Amygdalus dulcis</name>
    <dbReference type="NCBI Taxonomy" id="3755"/>
    <lineage>
        <taxon>Eukaryota</taxon>
        <taxon>Viridiplantae</taxon>
        <taxon>Streptophyta</taxon>
        <taxon>Embryophyta</taxon>
        <taxon>Tracheophyta</taxon>
        <taxon>Spermatophyta</taxon>
        <taxon>Magnoliopsida</taxon>
        <taxon>eudicotyledons</taxon>
        <taxon>Gunneridae</taxon>
        <taxon>Pentapetalae</taxon>
        <taxon>rosids</taxon>
        <taxon>fabids</taxon>
        <taxon>Rosales</taxon>
        <taxon>Rosaceae</taxon>
        <taxon>Amygdaloideae</taxon>
        <taxon>Amygdaleae</taxon>
        <taxon>Prunus</taxon>
    </lineage>
</organism>
<feature type="region of interest" description="Disordered" evidence="16">
    <location>
        <begin position="1208"/>
        <end position="1312"/>
    </location>
</feature>
<dbReference type="PANTHER" id="PTHR46309">
    <property type="entry name" value="PHD FINGER PROTEIN 12"/>
    <property type="match status" value="1"/>
</dbReference>
<dbReference type="PROSITE" id="PS00954">
    <property type="entry name" value="IGP_DEHYDRATASE_1"/>
    <property type="match status" value="1"/>
</dbReference>
<keyword evidence="12 15" id="KW-0456">Lyase</keyword>
<dbReference type="PANTHER" id="PTHR46309:SF1">
    <property type="entry name" value="PHD FINGER PROTEIN 12"/>
    <property type="match status" value="1"/>
</dbReference>
<feature type="compositionally biased region" description="Polar residues" evidence="16">
    <location>
        <begin position="589"/>
        <end position="601"/>
    </location>
</feature>
<evidence type="ECO:0000256" key="13">
    <source>
        <dbReference type="ARBA" id="ARBA00023242"/>
    </source>
</evidence>
<dbReference type="InterPro" id="IPR019787">
    <property type="entry name" value="Znf_PHD-finger"/>
</dbReference>
<keyword evidence="8" id="KW-0479">Metal-binding</keyword>
<dbReference type="Pfam" id="PF00628">
    <property type="entry name" value="PHD"/>
    <property type="match status" value="1"/>
</dbReference>
<evidence type="ECO:0000256" key="7">
    <source>
        <dbReference type="ARBA" id="ARBA00022605"/>
    </source>
</evidence>
<dbReference type="Pfam" id="PF23209">
    <property type="entry name" value="IDM1_C"/>
    <property type="match status" value="1"/>
</dbReference>
<dbReference type="PROSITE" id="PS00955">
    <property type="entry name" value="IGP_DEHYDRATASE_2"/>
    <property type="match status" value="1"/>
</dbReference>
<keyword evidence="13" id="KW-0539">Nucleus</keyword>
<evidence type="ECO:0000256" key="8">
    <source>
        <dbReference type="ARBA" id="ARBA00022723"/>
    </source>
</evidence>
<feature type="region of interest" description="Disordered" evidence="16">
    <location>
        <begin position="90"/>
        <end position="137"/>
    </location>
</feature>
<dbReference type="CDD" id="cd15532">
    <property type="entry name" value="PHD2_CHD_II"/>
    <property type="match status" value="1"/>
</dbReference>
<feature type="compositionally biased region" description="Basic and acidic residues" evidence="16">
    <location>
        <begin position="1265"/>
        <end position="1279"/>
    </location>
</feature>
<dbReference type="InterPro" id="IPR001965">
    <property type="entry name" value="Znf_PHD"/>
</dbReference>
<dbReference type="NCBIfam" id="NF002111">
    <property type="entry name" value="PRK00951.2-1"/>
    <property type="match status" value="1"/>
</dbReference>
<dbReference type="Pfam" id="PF16135">
    <property type="entry name" value="TDBD"/>
    <property type="match status" value="1"/>
</dbReference>
<dbReference type="GO" id="GO:0004424">
    <property type="term" value="F:imidazoleglycerol-phosphate dehydratase activity"/>
    <property type="evidence" value="ECO:0007669"/>
    <property type="project" value="UniProtKB-EC"/>
</dbReference>
<dbReference type="InterPro" id="IPR013083">
    <property type="entry name" value="Znf_RING/FYVE/PHD"/>
</dbReference>
<dbReference type="Gene3D" id="3.30.230.40">
    <property type="entry name" value="Imidazole glycerol phosphate dehydratase, domain 1"/>
    <property type="match status" value="2"/>
</dbReference>
<keyword evidence="17" id="KW-0732">Signal</keyword>
<feature type="compositionally biased region" description="Basic and acidic residues" evidence="16">
    <location>
        <begin position="1151"/>
        <end position="1160"/>
    </location>
</feature>
<keyword evidence="19" id="KW-0808">Transferase</keyword>
<dbReference type="InterPro" id="IPR020565">
    <property type="entry name" value="ImidazoleglycerP_deHydtase_CS"/>
</dbReference>
<dbReference type="PROSITE" id="PS50016">
    <property type="entry name" value="ZF_PHD_2"/>
    <property type="match status" value="1"/>
</dbReference>
<feature type="compositionally biased region" description="Polar residues" evidence="16">
    <location>
        <begin position="1579"/>
        <end position="1606"/>
    </location>
</feature>